<organism evidence="2 3">
    <name type="scientific">Segatella copri</name>
    <dbReference type="NCBI Taxonomy" id="165179"/>
    <lineage>
        <taxon>Bacteria</taxon>
        <taxon>Pseudomonadati</taxon>
        <taxon>Bacteroidota</taxon>
        <taxon>Bacteroidia</taxon>
        <taxon>Bacteroidales</taxon>
        <taxon>Prevotellaceae</taxon>
        <taxon>Segatella</taxon>
    </lineage>
</organism>
<dbReference type="EMBL" id="JAPDVD010000001">
    <property type="protein sequence ID" value="MCW4137286.1"/>
    <property type="molecule type" value="Genomic_DNA"/>
</dbReference>
<gene>
    <name evidence="1" type="ORF">NNC68_10460</name>
    <name evidence="2" type="ORF">ONT01_05785</name>
</gene>
<name>A0AAP2UAY7_9BACT</name>
<evidence type="ECO:0000313" key="2">
    <source>
        <dbReference type="EMBL" id="MCW4137286.1"/>
    </source>
</evidence>
<dbReference type="RefSeq" id="WP_153094088.1">
    <property type="nucleotide sequence ID" value="NZ_JANDWU010000019.1"/>
</dbReference>
<dbReference type="Proteomes" id="UP001205506">
    <property type="component" value="Unassembled WGS sequence"/>
</dbReference>
<reference evidence="2" key="2">
    <citation type="submission" date="2022-11" db="EMBL/GenBank/DDBJ databases">
        <title>Genomic repertoires linked with pathogenic potency of arthritogenic Prevotella copri isolated from the gut of rheumatoid arthritis patients.</title>
        <authorList>
            <person name="Nii T."/>
            <person name="Maeda Y."/>
            <person name="Motooka D."/>
            <person name="Naito M."/>
            <person name="Matsumoto Y."/>
            <person name="Ogawa T."/>
            <person name="Oguro-Igashira E."/>
            <person name="Kishikawa T."/>
            <person name="Yamashita M."/>
            <person name="Koizumi S."/>
            <person name="Kurakawa T."/>
            <person name="Okumura R."/>
            <person name="Kayama H."/>
            <person name="Murakami M."/>
            <person name="Sakaguchi T."/>
            <person name="Das B."/>
            <person name="Nakamura S."/>
            <person name="Okada Y."/>
            <person name="Kumanogoh A."/>
            <person name="Takeda K."/>
        </authorList>
    </citation>
    <scope>NUCLEOTIDE SEQUENCE</scope>
    <source>
        <strain evidence="2">H105_2-2</strain>
    </source>
</reference>
<accession>A0AAP2UAY7</accession>
<dbReference type="EMBL" id="JANDWU010000019">
    <property type="protein sequence ID" value="MCP9549891.1"/>
    <property type="molecule type" value="Genomic_DNA"/>
</dbReference>
<protein>
    <submittedName>
        <fullName evidence="2">Uncharacterized protein</fullName>
    </submittedName>
</protein>
<proteinExistence type="predicted"/>
<comment type="caution">
    <text evidence="2">The sequence shown here is derived from an EMBL/GenBank/DDBJ whole genome shotgun (WGS) entry which is preliminary data.</text>
</comment>
<evidence type="ECO:0000313" key="3">
    <source>
        <dbReference type="Proteomes" id="UP001208620"/>
    </source>
</evidence>
<dbReference type="Proteomes" id="UP001208620">
    <property type="component" value="Unassembled WGS sequence"/>
</dbReference>
<dbReference type="AlphaFoldDB" id="A0AAP2UAY7"/>
<reference evidence="1" key="1">
    <citation type="submission" date="2022-07" db="EMBL/GenBank/DDBJ databases">
        <title>Prevotella copri.</title>
        <authorList>
            <person name="Yang C."/>
        </authorList>
    </citation>
    <scope>NUCLEOTIDE SEQUENCE</scope>
    <source>
        <strain evidence="1">HF1805</strain>
    </source>
</reference>
<sequence length="55" mass="6313">MENNRRNIKRTKKGAGATVKLVGIQIDNDLLPFLNALPNKSRFINDLLRKKFFGK</sequence>
<evidence type="ECO:0000313" key="1">
    <source>
        <dbReference type="EMBL" id="MCP9549891.1"/>
    </source>
</evidence>